<comment type="caution">
    <text evidence="2">The sequence shown here is derived from an EMBL/GenBank/DDBJ whole genome shotgun (WGS) entry which is preliminary data.</text>
</comment>
<gene>
    <name evidence="2" type="ORF">Purlil1_7608</name>
</gene>
<proteinExistence type="predicted"/>
<protein>
    <submittedName>
        <fullName evidence="2">Uncharacterized protein</fullName>
    </submittedName>
</protein>
<sequence>MCRLPHLGEGATRGCQTGRWAAAAAAAVRDPCAMRRKRFSSAEDAKADVTSQPQTPVVAAPPHTHRLIHTPSLAVSPLSNPPPSILSIRSILGIVGGPSACYVVRRPKFHSHHSPSVAPSALRWGRRSAIPRQPILSLPAGPGFDSTPDPPVRRPDTLPLPQPTSPHPASSRPVSMPVPCLHSPDPSASSATPRFACLPLAAIRQPIRPARWRAEGN</sequence>
<evidence type="ECO:0000256" key="1">
    <source>
        <dbReference type="SAM" id="MobiDB-lite"/>
    </source>
</evidence>
<keyword evidence="3" id="KW-1185">Reference proteome</keyword>
<dbReference type="Proteomes" id="UP001287286">
    <property type="component" value="Unassembled WGS sequence"/>
</dbReference>
<name>A0ABR0BVQ8_PURLI</name>
<reference evidence="2 3" key="1">
    <citation type="journal article" date="2024" name="Microbiol. Resour. Announc.">
        <title>Genome annotations for the ascomycete fungi Trichoderma harzianum, Trichoderma aggressivum, and Purpureocillium lilacinum.</title>
        <authorList>
            <person name="Beijen E.P.W."/>
            <person name="Ohm R.A."/>
        </authorList>
    </citation>
    <scope>NUCLEOTIDE SEQUENCE [LARGE SCALE GENOMIC DNA]</scope>
    <source>
        <strain evidence="2 3">CBS 150709</strain>
    </source>
</reference>
<feature type="region of interest" description="Disordered" evidence="1">
    <location>
        <begin position="134"/>
        <end position="191"/>
    </location>
</feature>
<evidence type="ECO:0000313" key="3">
    <source>
        <dbReference type="Proteomes" id="UP001287286"/>
    </source>
</evidence>
<evidence type="ECO:0000313" key="2">
    <source>
        <dbReference type="EMBL" id="KAK4088129.1"/>
    </source>
</evidence>
<dbReference type="EMBL" id="JAWRVI010000027">
    <property type="protein sequence ID" value="KAK4088129.1"/>
    <property type="molecule type" value="Genomic_DNA"/>
</dbReference>
<accession>A0ABR0BVQ8</accession>
<organism evidence="2 3">
    <name type="scientific">Purpureocillium lilacinum</name>
    <name type="common">Paecilomyces lilacinus</name>
    <dbReference type="NCBI Taxonomy" id="33203"/>
    <lineage>
        <taxon>Eukaryota</taxon>
        <taxon>Fungi</taxon>
        <taxon>Dikarya</taxon>
        <taxon>Ascomycota</taxon>
        <taxon>Pezizomycotina</taxon>
        <taxon>Sordariomycetes</taxon>
        <taxon>Hypocreomycetidae</taxon>
        <taxon>Hypocreales</taxon>
        <taxon>Ophiocordycipitaceae</taxon>
        <taxon>Purpureocillium</taxon>
    </lineage>
</organism>